<feature type="domain" description="Response regulatory" evidence="8">
    <location>
        <begin position="20"/>
        <end position="135"/>
    </location>
</feature>
<comment type="caution">
    <text evidence="6">Lacks conserved residue(s) required for the propagation of feature annotation.</text>
</comment>
<dbReference type="HOGENOM" id="CLU_502857_0_0_1"/>
<dbReference type="GO" id="GO:0005634">
    <property type="term" value="C:nucleus"/>
    <property type="evidence" value="ECO:0007669"/>
    <property type="project" value="UniProtKB-SubCell"/>
</dbReference>
<keyword evidence="2" id="KW-0902">Two-component regulatory system</keyword>
<dbReference type="InterPro" id="IPR006447">
    <property type="entry name" value="Myb_dom_plants"/>
</dbReference>
<evidence type="ECO:0000313" key="10">
    <source>
        <dbReference type="Proteomes" id="UP000017836"/>
    </source>
</evidence>
<keyword evidence="10" id="KW-1185">Reference proteome</keyword>
<dbReference type="PANTHER" id="PTHR43874:SF67">
    <property type="entry name" value="TWO-COMPONENT RESPONSE REGULATOR ARR2"/>
    <property type="match status" value="1"/>
</dbReference>
<dbReference type="InterPro" id="IPR011006">
    <property type="entry name" value="CheY-like_superfamily"/>
</dbReference>
<evidence type="ECO:0000256" key="3">
    <source>
        <dbReference type="ARBA" id="ARBA00023015"/>
    </source>
</evidence>
<evidence type="ECO:0000256" key="7">
    <source>
        <dbReference type="SAM" id="MobiDB-lite"/>
    </source>
</evidence>
<dbReference type="Gramene" id="ERN01087">
    <property type="protein sequence ID" value="ERN01087"/>
    <property type="gene ID" value="AMTR_s00002p00186590"/>
</dbReference>
<evidence type="ECO:0000313" key="9">
    <source>
        <dbReference type="EMBL" id="ERN01087.1"/>
    </source>
</evidence>
<dbReference type="InterPro" id="IPR009057">
    <property type="entry name" value="Homeodomain-like_sf"/>
</dbReference>
<dbReference type="PANTHER" id="PTHR43874">
    <property type="entry name" value="TWO-COMPONENT RESPONSE REGULATOR"/>
    <property type="match status" value="1"/>
</dbReference>
<keyword evidence="3" id="KW-0805">Transcription regulation</keyword>
<dbReference type="PROSITE" id="PS50110">
    <property type="entry name" value="RESPONSE_REGULATORY"/>
    <property type="match status" value="1"/>
</dbReference>
<dbReference type="InterPro" id="IPR045279">
    <property type="entry name" value="ARR-like"/>
</dbReference>
<dbReference type="OrthoDB" id="60033at2759"/>
<keyword evidence="5" id="KW-0539">Nucleus</keyword>
<dbReference type="GO" id="GO:0009736">
    <property type="term" value="P:cytokinin-activated signaling pathway"/>
    <property type="evidence" value="ECO:0007669"/>
    <property type="project" value="InterPro"/>
</dbReference>
<sequence>MAKTLIEELGYPSSFPEGLRVLVVDDDHACLKVMEELLQSCKYEVVTCSEATGALNKIRDGNGRFDVVLCNVHLPDMDGLELLNQVRMEMDLPFIMISVDSEKDIVMKGIENGACDFLIKPVRKGQLKTIWQHVIRNKITKKNNGSKEVVKIMSTEDCGGHHGLLNGLENVHSRNVEDSLGHHEASNGLLHATSLNKGNDKKGNKRKDKGKEENDSRCTSASCTPKKPRIVWTSELHQIFLDAINKLAHNHEEVIPTKIEELMNVPGLCKGSIASHLQKYRKNLRTEIKDEAPQGDSAPIYVGNLPKERHGSVIAETPDLDAQVFASQMNPMASERRVVNRKGHTNTSTNMVSRLPASLGVSMGKEQLMTGSLISPSMAPVHTISNFLNMASLEPCDIQSMLPYYKAGGFLQSCNTVRRYHLGNARDNDIALRSSHSGFGYFDKHSQFHMQNLKIQDISPDMRACTSGAQSCSMGTGENSPLKNLGQVTTEMVSTNELVQENDLKVLYMAPFQNNIVFEGSSEAASVDMLDAALNNEGGSNS</sequence>
<dbReference type="GO" id="GO:0000160">
    <property type="term" value="P:phosphorelay signal transduction system"/>
    <property type="evidence" value="ECO:0007669"/>
    <property type="project" value="UniProtKB-KW"/>
</dbReference>
<accession>W1NTZ9</accession>
<evidence type="ECO:0000259" key="8">
    <source>
        <dbReference type="PROSITE" id="PS50110"/>
    </source>
</evidence>
<dbReference type="eggNOG" id="KOG1601">
    <property type="taxonomic scope" value="Eukaryota"/>
</dbReference>
<dbReference type="SUPFAM" id="SSF46689">
    <property type="entry name" value="Homeodomain-like"/>
    <property type="match status" value="1"/>
</dbReference>
<dbReference type="AlphaFoldDB" id="W1NTZ9"/>
<dbReference type="SUPFAM" id="SSF52172">
    <property type="entry name" value="CheY-like"/>
    <property type="match status" value="1"/>
</dbReference>
<keyword evidence="4" id="KW-0804">Transcription</keyword>
<evidence type="ECO:0000256" key="5">
    <source>
        <dbReference type="ARBA" id="ARBA00023242"/>
    </source>
</evidence>
<evidence type="ECO:0000256" key="6">
    <source>
        <dbReference type="PROSITE-ProRule" id="PRU00169"/>
    </source>
</evidence>
<dbReference type="Proteomes" id="UP000017836">
    <property type="component" value="Unassembled WGS sequence"/>
</dbReference>
<protein>
    <recommendedName>
        <fullName evidence="8">Response regulatory domain-containing protein</fullName>
    </recommendedName>
</protein>
<proteinExistence type="predicted"/>
<feature type="region of interest" description="Disordered" evidence="7">
    <location>
        <begin position="189"/>
        <end position="223"/>
    </location>
</feature>
<dbReference type="SMART" id="SM00448">
    <property type="entry name" value="REC"/>
    <property type="match status" value="1"/>
</dbReference>
<reference evidence="10" key="1">
    <citation type="journal article" date="2013" name="Science">
        <title>The Amborella genome and the evolution of flowering plants.</title>
        <authorList>
            <consortium name="Amborella Genome Project"/>
        </authorList>
    </citation>
    <scope>NUCLEOTIDE SEQUENCE [LARGE SCALE GENOMIC DNA]</scope>
</reference>
<evidence type="ECO:0000256" key="1">
    <source>
        <dbReference type="ARBA" id="ARBA00004123"/>
    </source>
</evidence>
<gene>
    <name evidence="9" type="ORF">AMTR_s00002p00186590</name>
</gene>
<dbReference type="CDD" id="cd17584">
    <property type="entry name" value="REC_typeB_ARR-like"/>
    <property type="match status" value="1"/>
</dbReference>
<organism evidence="9 10">
    <name type="scientific">Amborella trichopoda</name>
    <dbReference type="NCBI Taxonomy" id="13333"/>
    <lineage>
        <taxon>Eukaryota</taxon>
        <taxon>Viridiplantae</taxon>
        <taxon>Streptophyta</taxon>
        <taxon>Embryophyta</taxon>
        <taxon>Tracheophyta</taxon>
        <taxon>Spermatophyta</taxon>
        <taxon>Magnoliopsida</taxon>
        <taxon>Amborellales</taxon>
        <taxon>Amborellaceae</taxon>
        <taxon>Amborella</taxon>
    </lineage>
</organism>
<dbReference type="GO" id="GO:0003677">
    <property type="term" value="F:DNA binding"/>
    <property type="evidence" value="ECO:0007669"/>
    <property type="project" value="InterPro"/>
</dbReference>
<dbReference type="NCBIfam" id="TIGR01557">
    <property type="entry name" value="myb_SHAQKYF"/>
    <property type="match status" value="1"/>
</dbReference>
<comment type="subcellular location">
    <subcellularLocation>
        <location evidence="1">Nucleus</location>
    </subcellularLocation>
</comment>
<dbReference type="Gene3D" id="1.10.10.60">
    <property type="entry name" value="Homeodomain-like"/>
    <property type="match status" value="1"/>
</dbReference>
<evidence type="ECO:0000256" key="4">
    <source>
        <dbReference type="ARBA" id="ARBA00023163"/>
    </source>
</evidence>
<dbReference type="Gene3D" id="3.40.50.2300">
    <property type="match status" value="1"/>
</dbReference>
<dbReference type="InterPro" id="IPR001789">
    <property type="entry name" value="Sig_transdc_resp-reg_receiver"/>
</dbReference>
<name>W1NTZ9_AMBTC</name>
<dbReference type="FunFam" id="1.10.10.60:FF:000007">
    <property type="entry name" value="Two-component response regulator"/>
    <property type="match status" value="1"/>
</dbReference>
<dbReference type="Pfam" id="PF00072">
    <property type="entry name" value="Response_reg"/>
    <property type="match status" value="1"/>
</dbReference>
<dbReference type="EMBL" id="KI394767">
    <property type="protein sequence ID" value="ERN01087.1"/>
    <property type="molecule type" value="Genomic_DNA"/>
</dbReference>
<evidence type="ECO:0000256" key="2">
    <source>
        <dbReference type="ARBA" id="ARBA00023012"/>
    </source>
</evidence>